<feature type="domain" description="Alpha-type protein kinase" evidence="5">
    <location>
        <begin position="869"/>
        <end position="1117"/>
    </location>
</feature>
<keyword evidence="1" id="KW-0723">Serine/threonine-protein kinase</keyword>
<feature type="compositionally biased region" description="Polar residues" evidence="4">
    <location>
        <begin position="241"/>
        <end position="260"/>
    </location>
</feature>
<evidence type="ECO:0000259" key="5">
    <source>
        <dbReference type="PROSITE" id="PS51158"/>
    </source>
</evidence>
<evidence type="ECO:0000256" key="1">
    <source>
        <dbReference type="ARBA" id="ARBA00022527"/>
    </source>
</evidence>
<feature type="compositionally biased region" description="Polar residues" evidence="4">
    <location>
        <begin position="220"/>
        <end position="230"/>
    </location>
</feature>
<dbReference type="GO" id="GO:0005524">
    <property type="term" value="F:ATP binding"/>
    <property type="evidence" value="ECO:0007669"/>
    <property type="project" value="InterPro"/>
</dbReference>
<feature type="compositionally biased region" description="Basic and acidic residues" evidence="4">
    <location>
        <begin position="634"/>
        <end position="661"/>
    </location>
</feature>
<sequence>MSESKIPVDSNTKQFPVDILWRKGQSKKTSIVKMSTPITVERIQREFENYHEEPKTLIRISHHFQNLGHFIAGLPFRIEHKNQDKIKEKSFYLVNVKQNTDIDLWILLSEFSKTKVKENEYHLLTEDEIYTKNLSTQGLRFLYQTKGVKIGFNYKLNTLRETLQQKFSLKDPVMKFQNESRRLIDVIRIIEDKTDEDYQLKSKTGKNDGNVGEKEKEKMSPNSQYYQNRGNKNKGGRIVNKHNSQQENSNNKAKYQNNEHLQSKSKQKENESNKKNKQSETVKGHLESKIQSTRLEQKSKMATAGTKGTRHTNSASGNKKNPEQKEHSGGVDKGTKPKNEKTGAKDPKENKLQDEDLRIVVDPSEIFDEEKKAEHISQKRKEIGQIIEKLQEIEKLYNNMENYLFFQSQVVNRKDTVPGNLARENYDINNPDKDKDLIPREKVQTLEKNQNQIYPRNGNERNEKAYYVPHIDGSLFVHKICFLVDSSLPTFPNLKKHIICKIIQINRILKDSPVSIDFAFINYTSRMIPNAKIFYKNFSSDEWVTKTINKKQHFNLCDAIQMTKDSSWQNGKLTTILHFCETGHINVSLTKKCLGDLKVLRKKNIRYYIIELSDKKMEKEKENVDEKENENEIENEKEKEDEIEKEKKNKNENEKENEDKKEKKKKKENENENEIEKEDEIENEKKNANVKEKEKEKKRKKKNENANENETNFFGIEKIFNHGKRSPIHYRNYYGNNNKSNSGMNNNNKECDQKKKGKKKENNETGTEDNINKNQELNNQNLNKNDELFNNLFTGLWDEIFEYVSDKIDPNHIHNNNDSNQIPTVKFDKIFKKNKIFERAYDYYTHHYCDIFHDLNHINTLKPIYRFERASCFYYQYDEQKNKANSLKYKKREIKVGILPYCYQRTKTHDVFLLQLDNGKQLIAKINVAYKNLSMKEQLNRYKAEIGNYAMVIKYSQEWNNLHSQYSIDYLNRMIIQFNDLKSPHYNYILITEPFKEDGGTLVEYGWLSQKARKRGEYKEKMAELNAFEHYAFARSNKSMIIKTKKGYHLTSHYKGGIYSPPRIITKDHFEKQKKNNNNNNNNQKKKNKKNIKTFEQLFKSKHKCNHLCKKLKLSKHQTDLKKIKINNFNDDEKKLTNRYSICNNVFCANTVVLTLKQYSQSTNFVCYNCKHL</sequence>
<evidence type="ECO:0000256" key="3">
    <source>
        <dbReference type="ARBA" id="ARBA00022777"/>
    </source>
</evidence>
<feature type="compositionally biased region" description="Low complexity" evidence="4">
    <location>
        <begin position="732"/>
        <end position="748"/>
    </location>
</feature>
<proteinExistence type="predicted"/>
<feature type="region of interest" description="Disordered" evidence="4">
    <location>
        <begin position="200"/>
        <end position="354"/>
    </location>
</feature>
<dbReference type="Gene3D" id="3.20.200.10">
    <property type="entry name" value="MHCK/EF2 kinase"/>
    <property type="match status" value="1"/>
</dbReference>
<feature type="compositionally biased region" description="Basic and acidic residues" evidence="4">
    <location>
        <begin position="266"/>
        <end position="288"/>
    </location>
</feature>
<organism evidence="6 7">
    <name type="scientific">Anaeramoeba flamelloides</name>
    <dbReference type="NCBI Taxonomy" id="1746091"/>
    <lineage>
        <taxon>Eukaryota</taxon>
        <taxon>Metamonada</taxon>
        <taxon>Anaeramoebidae</taxon>
        <taxon>Anaeramoeba</taxon>
    </lineage>
</organism>
<evidence type="ECO:0000256" key="2">
    <source>
        <dbReference type="ARBA" id="ARBA00022679"/>
    </source>
</evidence>
<feature type="compositionally biased region" description="Basic and acidic residues" evidence="4">
    <location>
        <begin position="320"/>
        <end position="354"/>
    </location>
</feature>
<dbReference type="SUPFAM" id="SSF56112">
    <property type="entry name" value="Protein kinase-like (PK-like)"/>
    <property type="match status" value="1"/>
</dbReference>
<comment type="caution">
    <text evidence="6">The sequence shown here is derived from an EMBL/GenBank/DDBJ whole genome shotgun (WGS) entry which is preliminary data.</text>
</comment>
<dbReference type="AlphaFoldDB" id="A0AAV8ADZ6"/>
<dbReference type="PROSITE" id="PS51158">
    <property type="entry name" value="ALPHA_KINASE"/>
    <property type="match status" value="1"/>
</dbReference>
<feature type="region of interest" description="Disordered" evidence="4">
    <location>
        <begin position="618"/>
        <end position="706"/>
    </location>
</feature>
<dbReference type="EMBL" id="JANTQA010000008">
    <property type="protein sequence ID" value="KAJ3451819.1"/>
    <property type="molecule type" value="Genomic_DNA"/>
</dbReference>
<keyword evidence="3" id="KW-0418">Kinase</keyword>
<gene>
    <name evidence="6" type="ORF">M0812_03574</name>
</gene>
<feature type="region of interest" description="Disordered" evidence="4">
    <location>
        <begin position="730"/>
        <end position="779"/>
    </location>
</feature>
<evidence type="ECO:0000256" key="4">
    <source>
        <dbReference type="SAM" id="MobiDB-lite"/>
    </source>
</evidence>
<evidence type="ECO:0000313" key="6">
    <source>
        <dbReference type="EMBL" id="KAJ3451819.1"/>
    </source>
</evidence>
<feature type="compositionally biased region" description="Acidic residues" evidence="4">
    <location>
        <begin position="671"/>
        <end position="682"/>
    </location>
</feature>
<keyword evidence="2" id="KW-0808">Transferase</keyword>
<feature type="compositionally biased region" description="Basic and acidic residues" evidence="4">
    <location>
        <begin position="683"/>
        <end position="695"/>
    </location>
</feature>
<dbReference type="GO" id="GO:0004674">
    <property type="term" value="F:protein serine/threonine kinase activity"/>
    <property type="evidence" value="ECO:0007669"/>
    <property type="project" value="UniProtKB-KW"/>
</dbReference>
<dbReference type="Proteomes" id="UP001146793">
    <property type="component" value="Unassembled WGS sequence"/>
</dbReference>
<accession>A0AAV8ADZ6</accession>
<evidence type="ECO:0000313" key="7">
    <source>
        <dbReference type="Proteomes" id="UP001146793"/>
    </source>
</evidence>
<name>A0AAV8ADZ6_9EUKA</name>
<dbReference type="InterPro" id="IPR011009">
    <property type="entry name" value="Kinase-like_dom_sf"/>
</dbReference>
<dbReference type="InterPro" id="IPR004166">
    <property type="entry name" value="a-kinase_dom"/>
</dbReference>
<feature type="compositionally biased region" description="Low complexity" evidence="4">
    <location>
        <begin position="764"/>
        <end position="779"/>
    </location>
</feature>
<protein>
    <submittedName>
        <fullName evidence="6">Transcription initiation factor tfiid subunit</fullName>
    </submittedName>
</protein>
<reference evidence="6" key="1">
    <citation type="submission" date="2022-08" db="EMBL/GenBank/DDBJ databases">
        <title>Novel sulphate-reducing endosymbionts in the free-living metamonad Anaeramoeba.</title>
        <authorList>
            <person name="Jerlstrom-Hultqvist J."/>
            <person name="Cepicka I."/>
            <person name="Gallot-Lavallee L."/>
            <person name="Salas-Leiva D."/>
            <person name="Curtis B.A."/>
            <person name="Zahonova K."/>
            <person name="Pipaliya S."/>
            <person name="Dacks J."/>
            <person name="Roger A.J."/>
        </authorList>
    </citation>
    <scope>NUCLEOTIDE SEQUENCE</scope>
    <source>
        <strain evidence="6">Busselton2</strain>
    </source>
</reference>